<evidence type="ECO:0000313" key="3">
    <source>
        <dbReference type="Proteomes" id="UP000887566"/>
    </source>
</evidence>
<comment type="subcellular location">
    <subcellularLocation>
        <location evidence="1">Nucleus</location>
    </subcellularLocation>
</comment>
<dbReference type="InterPro" id="IPR047171">
    <property type="entry name" value="BAZ1A"/>
</dbReference>
<dbReference type="GO" id="GO:0045740">
    <property type="term" value="P:positive regulation of DNA replication"/>
    <property type="evidence" value="ECO:0007669"/>
    <property type="project" value="TreeGrafter"/>
</dbReference>
<protein>
    <submittedName>
        <fullName evidence="4">WAC domain-containing protein</fullName>
    </submittedName>
</protein>
<dbReference type="GO" id="GO:0006355">
    <property type="term" value="P:regulation of DNA-templated transcription"/>
    <property type="evidence" value="ECO:0007669"/>
    <property type="project" value="TreeGrafter"/>
</dbReference>
<reference evidence="4" key="1">
    <citation type="submission" date="2022-11" db="UniProtKB">
        <authorList>
            <consortium name="WormBaseParasite"/>
        </authorList>
    </citation>
    <scope>IDENTIFICATION</scope>
</reference>
<dbReference type="Proteomes" id="UP000887566">
    <property type="component" value="Unplaced"/>
</dbReference>
<dbReference type="GO" id="GO:0006338">
    <property type="term" value="P:chromatin remodeling"/>
    <property type="evidence" value="ECO:0007669"/>
    <property type="project" value="InterPro"/>
</dbReference>
<sequence>MPLLKKSPFVRRVPPQGLKPTDDIFFLPLTNEVFKNYDDFFERTIHLNSMVWSCAVTGRSGLTFEEALDSEKQANASLESFPEFLEMPLLYLVHKFTYRGRLDDLVNDVFTFMKERYFVGEELTFVESRKKKRARVLNVMYIGPDQNGAADDAHPSEDDHPS</sequence>
<dbReference type="Pfam" id="PF10537">
    <property type="entry name" value="WAC_Acf1_DNA_bd"/>
    <property type="match status" value="1"/>
</dbReference>
<evidence type="ECO:0000256" key="1">
    <source>
        <dbReference type="PROSITE-ProRule" id="PRU00475"/>
    </source>
</evidence>
<evidence type="ECO:0000259" key="2">
    <source>
        <dbReference type="PROSITE" id="PS51136"/>
    </source>
</evidence>
<proteinExistence type="predicted"/>
<evidence type="ECO:0000313" key="4">
    <source>
        <dbReference type="WBParaSite" id="PSAMB.scaffold13641size2183.g35591.t1"/>
    </source>
</evidence>
<dbReference type="PANTHER" id="PTHR46510">
    <property type="entry name" value="BROMODOMAIN ADJACENT TO ZINC FINGER DOMAIN PROTEIN 1A"/>
    <property type="match status" value="1"/>
</dbReference>
<keyword evidence="1" id="KW-0539">Nucleus</keyword>
<accession>A0A914UYF2</accession>
<dbReference type="PANTHER" id="PTHR46510:SF1">
    <property type="entry name" value="BROMODOMAIN ADJACENT TO ZINC FINGER DOMAIN PROTEIN 1A"/>
    <property type="match status" value="1"/>
</dbReference>
<dbReference type="WBParaSite" id="PSAMB.scaffold13641size2183.g35591.t1">
    <property type="protein sequence ID" value="PSAMB.scaffold13641size2183.g35591.t1"/>
    <property type="gene ID" value="PSAMB.scaffold13641size2183.g35591"/>
</dbReference>
<dbReference type="GO" id="GO:0031445">
    <property type="term" value="P:regulation of heterochromatin formation"/>
    <property type="evidence" value="ECO:0007669"/>
    <property type="project" value="TreeGrafter"/>
</dbReference>
<dbReference type="InterPro" id="IPR013136">
    <property type="entry name" value="WSTF_Acf1_Cbp146"/>
</dbReference>
<dbReference type="GO" id="GO:0000228">
    <property type="term" value="C:nuclear chromosome"/>
    <property type="evidence" value="ECO:0007669"/>
    <property type="project" value="TreeGrafter"/>
</dbReference>
<organism evidence="3 4">
    <name type="scientific">Plectus sambesii</name>
    <dbReference type="NCBI Taxonomy" id="2011161"/>
    <lineage>
        <taxon>Eukaryota</taxon>
        <taxon>Metazoa</taxon>
        <taxon>Ecdysozoa</taxon>
        <taxon>Nematoda</taxon>
        <taxon>Chromadorea</taxon>
        <taxon>Plectida</taxon>
        <taxon>Plectina</taxon>
        <taxon>Plectoidea</taxon>
        <taxon>Plectidae</taxon>
        <taxon>Plectus</taxon>
    </lineage>
</organism>
<dbReference type="AlphaFoldDB" id="A0A914UYF2"/>
<dbReference type="GO" id="GO:0003677">
    <property type="term" value="F:DNA binding"/>
    <property type="evidence" value="ECO:0007669"/>
    <property type="project" value="TreeGrafter"/>
</dbReference>
<keyword evidence="3" id="KW-1185">Reference proteome</keyword>
<name>A0A914UYF2_9BILA</name>
<dbReference type="PROSITE" id="PS51136">
    <property type="entry name" value="WAC"/>
    <property type="match status" value="1"/>
</dbReference>
<dbReference type="GO" id="GO:0008623">
    <property type="term" value="C:CHRAC"/>
    <property type="evidence" value="ECO:0007669"/>
    <property type="project" value="TreeGrafter"/>
</dbReference>
<feature type="domain" description="WAC" evidence="2">
    <location>
        <begin position="22"/>
        <end position="130"/>
    </location>
</feature>